<evidence type="ECO:0000256" key="4">
    <source>
        <dbReference type="ARBA" id="ARBA00022723"/>
    </source>
</evidence>
<comment type="caution">
    <text evidence="10">The sequence shown here is derived from an EMBL/GenBank/DDBJ whole genome shotgun (WGS) entry which is preliminary data.</text>
</comment>
<dbReference type="Pfam" id="PF14697">
    <property type="entry name" value="Fer4_21"/>
    <property type="match status" value="1"/>
</dbReference>
<organism evidence="10 11">
    <name type="scientific">Propionigenium maris DSM 9537</name>
    <dbReference type="NCBI Taxonomy" id="1123000"/>
    <lineage>
        <taxon>Bacteria</taxon>
        <taxon>Fusobacteriati</taxon>
        <taxon>Fusobacteriota</taxon>
        <taxon>Fusobacteriia</taxon>
        <taxon>Fusobacteriales</taxon>
        <taxon>Fusobacteriaceae</taxon>
        <taxon>Propionigenium</taxon>
    </lineage>
</organism>
<evidence type="ECO:0000256" key="3">
    <source>
        <dbReference type="ARBA" id="ARBA00022485"/>
    </source>
</evidence>
<feature type="domain" description="4Fe-4S ferredoxin-type" evidence="9">
    <location>
        <begin position="31"/>
        <end position="59"/>
    </location>
</feature>
<evidence type="ECO:0000256" key="1">
    <source>
        <dbReference type="ARBA" id="ARBA00001966"/>
    </source>
</evidence>
<reference evidence="10" key="1">
    <citation type="submission" date="2022-12" db="EMBL/GenBank/DDBJ databases">
        <title>Reference genome sequencing for broad-spectrum identification of bacterial and archaeal isolates by mass spectrometry.</title>
        <authorList>
            <person name="Sekiguchi Y."/>
            <person name="Tourlousse D.M."/>
        </authorList>
    </citation>
    <scope>NUCLEOTIDE SEQUENCE</scope>
    <source>
        <strain evidence="10">10succ1</strain>
    </source>
</reference>
<keyword evidence="7 8" id="KW-0411">Iron-sulfur</keyword>
<name>A0A9W6GIH0_9FUSO</name>
<keyword evidence="3 8" id="KW-0004">4Fe-4S</keyword>
<comment type="cofactor">
    <cofactor evidence="1 8">
        <name>[4Fe-4S] cluster</name>
        <dbReference type="ChEBI" id="CHEBI:49883"/>
    </cofactor>
</comment>
<keyword evidence="5 8" id="KW-0249">Electron transport</keyword>
<comment type="function">
    <text evidence="8">Ferredoxins are iron-sulfur proteins that transfer electrons in a wide variety of metabolic reactions.</text>
</comment>
<keyword evidence="2 8" id="KW-0813">Transport</keyword>
<dbReference type="SUPFAM" id="SSF54862">
    <property type="entry name" value="4Fe-4S ferredoxins"/>
    <property type="match status" value="1"/>
</dbReference>
<evidence type="ECO:0000313" key="11">
    <source>
        <dbReference type="Proteomes" id="UP001144471"/>
    </source>
</evidence>
<dbReference type="Proteomes" id="UP001144471">
    <property type="component" value="Unassembled WGS sequence"/>
</dbReference>
<dbReference type="Gene3D" id="3.30.70.20">
    <property type="match status" value="1"/>
</dbReference>
<dbReference type="GO" id="GO:0009055">
    <property type="term" value="F:electron transfer activity"/>
    <property type="evidence" value="ECO:0007669"/>
    <property type="project" value="UniProtKB-UniRule"/>
</dbReference>
<dbReference type="AlphaFoldDB" id="A0A9W6GIH0"/>
<dbReference type="RefSeq" id="WP_281832279.1">
    <property type="nucleotide sequence ID" value="NZ_BSDY01000001.1"/>
</dbReference>
<evidence type="ECO:0000256" key="7">
    <source>
        <dbReference type="ARBA" id="ARBA00023014"/>
    </source>
</evidence>
<evidence type="ECO:0000259" key="9">
    <source>
        <dbReference type="PROSITE" id="PS51379"/>
    </source>
</evidence>
<dbReference type="InterPro" id="IPR000813">
    <property type="entry name" value="7Fe_ferredoxin"/>
</dbReference>
<proteinExistence type="predicted"/>
<evidence type="ECO:0000256" key="2">
    <source>
        <dbReference type="ARBA" id="ARBA00022448"/>
    </source>
</evidence>
<dbReference type="GO" id="GO:0051539">
    <property type="term" value="F:4 iron, 4 sulfur cluster binding"/>
    <property type="evidence" value="ECO:0007669"/>
    <property type="project" value="UniProtKB-UniRule"/>
</dbReference>
<feature type="domain" description="4Fe-4S ferredoxin-type" evidence="9">
    <location>
        <begin position="1"/>
        <end position="30"/>
    </location>
</feature>
<dbReference type="InterPro" id="IPR017896">
    <property type="entry name" value="4Fe4S_Fe-S-bd"/>
</dbReference>
<keyword evidence="4 8" id="KW-0479">Metal-binding</keyword>
<protein>
    <recommendedName>
        <fullName evidence="8">Ferredoxin</fullName>
    </recommendedName>
</protein>
<evidence type="ECO:0000256" key="8">
    <source>
        <dbReference type="RuleBase" id="RU365098"/>
    </source>
</evidence>
<evidence type="ECO:0000256" key="6">
    <source>
        <dbReference type="ARBA" id="ARBA00023004"/>
    </source>
</evidence>
<evidence type="ECO:0000313" key="10">
    <source>
        <dbReference type="EMBL" id="GLI54570.1"/>
    </source>
</evidence>
<accession>A0A9W6GIH0</accession>
<keyword evidence="11" id="KW-1185">Reference proteome</keyword>
<dbReference type="InterPro" id="IPR017900">
    <property type="entry name" value="4Fe4S_Fe_S_CS"/>
</dbReference>
<dbReference type="PRINTS" id="PR00354">
    <property type="entry name" value="7FE8SFRDOXIN"/>
</dbReference>
<dbReference type="PROSITE" id="PS00198">
    <property type="entry name" value="4FE4S_FER_1"/>
    <property type="match status" value="2"/>
</dbReference>
<gene>
    <name evidence="10" type="ORF">PM10SUCC1_00850</name>
</gene>
<dbReference type="EMBL" id="BSDY01000001">
    <property type="protein sequence ID" value="GLI54570.1"/>
    <property type="molecule type" value="Genomic_DNA"/>
</dbReference>
<sequence>MAYRINEGECISCGACQPVCPVDCISEIEHGKRRIDEGACIDCGACSAVCPVECITPVE</sequence>
<dbReference type="PROSITE" id="PS51379">
    <property type="entry name" value="4FE4S_FER_2"/>
    <property type="match status" value="2"/>
</dbReference>
<evidence type="ECO:0000256" key="5">
    <source>
        <dbReference type="ARBA" id="ARBA00022982"/>
    </source>
</evidence>
<keyword evidence="6 8" id="KW-0408">Iron</keyword>
<dbReference type="GO" id="GO:0046872">
    <property type="term" value="F:metal ion binding"/>
    <property type="evidence" value="ECO:0007669"/>
    <property type="project" value="UniProtKB-UniRule"/>
</dbReference>